<protein>
    <submittedName>
        <fullName evidence="1">Uncharacterized protein</fullName>
    </submittedName>
</protein>
<sequence length="66" mass="7489">MSDDLLRAIRSRDLEAATSAVQDLRSRRLSEAVIASMVMVAVERLAWDEGDRAAASWLLRRCSKRR</sequence>
<accession>A0ABT0C7G8</accession>
<gene>
    <name evidence="1" type="ORF">JX360_02240</name>
</gene>
<comment type="caution">
    <text evidence="1">The sequence shown here is derived from an EMBL/GenBank/DDBJ whole genome shotgun (WGS) entry which is preliminary data.</text>
</comment>
<dbReference type="RefSeq" id="WP_244348878.1">
    <property type="nucleotide sequence ID" value="NZ_JAFIRA010000003.1"/>
</dbReference>
<reference evidence="1" key="1">
    <citation type="submission" date="2021-02" db="EMBL/GenBank/DDBJ databases">
        <title>The CRISPR/cas machinery reduction and long-range gene transfer in the hot spring cyanobacterium Synechococcus.</title>
        <authorList>
            <person name="Dvorak P."/>
            <person name="Jahodarova E."/>
            <person name="Hasler P."/>
            <person name="Poulickova A."/>
        </authorList>
    </citation>
    <scope>NUCLEOTIDE SEQUENCE</scope>
    <source>
        <strain evidence="1">Rupite</strain>
    </source>
</reference>
<dbReference type="EMBL" id="JAFIRA010000003">
    <property type="protein sequence ID" value="MCJ2541732.1"/>
    <property type="molecule type" value="Genomic_DNA"/>
</dbReference>
<proteinExistence type="predicted"/>
<evidence type="ECO:0000313" key="2">
    <source>
        <dbReference type="Proteomes" id="UP000830835"/>
    </source>
</evidence>
<name>A0ABT0C7G8_THEVL</name>
<keyword evidence="2" id="KW-1185">Reference proteome</keyword>
<dbReference type="Proteomes" id="UP000830835">
    <property type="component" value="Unassembled WGS sequence"/>
</dbReference>
<evidence type="ECO:0000313" key="1">
    <source>
        <dbReference type="EMBL" id="MCJ2541732.1"/>
    </source>
</evidence>
<organism evidence="1 2">
    <name type="scientific">Thermostichus vulcanus str. 'Rupite'</name>
    <dbReference type="NCBI Taxonomy" id="2813851"/>
    <lineage>
        <taxon>Bacteria</taxon>
        <taxon>Bacillati</taxon>
        <taxon>Cyanobacteriota</taxon>
        <taxon>Cyanophyceae</taxon>
        <taxon>Thermostichales</taxon>
        <taxon>Thermostichaceae</taxon>
        <taxon>Thermostichus</taxon>
    </lineage>
</organism>